<keyword evidence="6" id="KW-0805">Transcription regulation</keyword>
<dbReference type="InterPro" id="IPR006612">
    <property type="entry name" value="THAP_Znf"/>
</dbReference>
<dbReference type="Gene3D" id="6.20.210.20">
    <property type="entry name" value="THAP domain"/>
    <property type="match status" value="1"/>
</dbReference>
<dbReference type="SMART" id="SM00692">
    <property type="entry name" value="DM3"/>
    <property type="match status" value="2"/>
</dbReference>
<accession>A0A1B0G1I4</accession>
<feature type="coiled-coil region" evidence="13">
    <location>
        <begin position="375"/>
        <end position="427"/>
    </location>
</feature>
<evidence type="ECO:0000256" key="9">
    <source>
        <dbReference type="ARBA" id="ARBA00023163"/>
    </source>
</evidence>
<dbReference type="Pfam" id="PF05485">
    <property type="entry name" value="THAP"/>
    <property type="match status" value="2"/>
</dbReference>
<dbReference type="AlphaFoldDB" id="A0A1B0G1I4"/>
<dbReference type="PANTHER" id="PTHR46600">
    <property type="entry name" value="THAP DOMAIN-CONTAINING"/>
    <property type="match status" value="1"/>
</dbReference>
<evidence type="ECO:0000256" key="12">
    <source>
        <dbReference type="PROSITE-ProRule" id="PRU00309"/>
    </source>
</evidence>
<evidence type="ECO:0000256" key="6">
    <source>
        <dbReference type="ARBA" id="ARBA00023015"/>
    </source>
</evidence>
<dbReference type="PROSITE" id="PS50950">
    <property type="entry name" value="ZF_THAP"/>
    <property type="match status" value="2"/>
</dbReference>
<dbReference type="GO" id="GO:0005654">
    <property type="term" value="C:nucleoplasm"/>
    <property type="evidence" value="ECO:0007669"/>
    <property type="project" value="UniProtKB-SubCell"/>
</dbReference>
<dbReference type="SUPFAM" id="SSF57716">
    <property type="entry name" value="Glucocorticoid receptor-like (DNA-binding domain)"/>
    <property type="match status" value="2"/>
</dbReference>
<organism evidence="16 17">
    <name type="scientific">Glossina morsitans morsitans</name>
    <name type="common">Savannah tsetse fly</name>
    <dbReference type="NCBI Taxonomy" id="37546"/>
    <lineage>
        <taxon>Eukaryota</taxon>
        <taxon>Metazoa</taxon>
        <taxon>Ecdysozoa</taxon>
        <taxon>Arthropoda</taxon>
        <taxon>Hexapoda</taxon>
        <taxon>Insecta</taxon>
        <taxon>Pterygota</taxon>
        <taxon>Neoptera</taxon>
        <taxon>Endopterygota</taxon>
        <taxon>Diptera</taxon>
        <taxon>Brachycera</taxon>
        <taxon>Muscomorpha</taxon>
        <taxon>Hippoboscoidea</taxon>
        <taxon>Glossinidae</taxon>
        <taxon>Glossina</taxon>
    </lineage>
</organism>
<feature type="compositionally biased region" description="Polar residues" evidence="14">
    <location>
        <begin position="204"/>
        <end position="215"/>
    </location>
</feature>
<keyword evidence="10" id="KW-0539">Nucleus</keyword>
<evidence type="ECO:0000259" key="15">
    <source>
        <dbReference type="PROSITE" id="PS50950"/>
    </source>
</evidence>
<protein>
    <recommendedName>
        <fullName evidence="15">THAP-type domain-containing protein</fullName>
    </recommendedName>
</protein>
<dbReference type="PhylomeDB" id="A0A1B0G1I4"/>
<evidence type="ECO:0000256" key="2">
    <source>
        <dbReference type="ARBA" id="ARBA00006177"/>
    </source>
</evidence>
<evidence type="ECO:0000256" key="11">
    <source>
        <dbReference type="ARBA" id="ARBA00023306"/>
    </source>
</evidence>
<evidence type="ECO:0000256" key="7">
    <source>
        <dbReference type="ARBA" id="ARBA00023054"/>
    </source>
</evidence>
<dbReference type="PANTHER" id="PTHR46600:SF1">
    <property type="entry name" value="THAP DOMAIN-CONTAINING PROTEIN 1"/>
    <property type="match status" value="1"/>
</dbReference>
<keyword evidence="11" id="KW-0131">Cell cycle</keyword>
<evidence type="ECO:0000256" key="14">
    <source>
        <dbReference type="SAM" id="MobiDB-lite"/>
    </source>
</evidence>
<keyword evidence="7 13" id="KW-0175">Coiled coil</keyword>
<evidence type="ECO:0000256" key="5">
    <source>
        <dbReference type="ARBA" id="ARBA00022833"/>
    </source>
</evidence>
<evidence type="ECO:0000256" key="10">
    <source>
        <dbReference type="ARBA" id="ARBA00023242"/>
    </source>
</evidence>
<keyword evidence="5" id="KW-0862">Zinc</keyword>
<keyword evidence="3" id="KW-0479">Metal-binding</keyword>
<keyword evidence="4 12" id="KW-0863">Zinc-finger</keyword>
<dbReference type="EnsemblMetazoa" id="GMOY007138-RA">
    <property type="protein sequence ID" value="GMOY007138-PA"/>
    <property type="gene ID" value="GMOY007138"/>
</dbReference>
<feature type="domain" description="THAP-type" evidence="15">
    <location>
        <begin position="6"/>
        <end position="82"/>
    </location>
</feature>
<evidence type="ECO:0000313" key="16">
    <source>
        <dbReference type="EnsemblMetazoa" id="GMOY007138-PA"/>
    </source>
</evidence>
<dbReference type="Proteomes" id="UP000092444">
    <property type="component" value="Unassembled WGS sequence"/>
</dbReference>
<evidence type="ECO:0000256" key="13">
    <source>
        <dbReference type="SAM" id="Coils"/>
    </source>
</evidence>
<proteinExistence type="inferred from homology"/>
<keyword evidence="8 12" id="KW-0238">DNA-binding</keyword>
<dbReference type="SMART" id="SM00980">
    <property type="entry name" value="THAP"/>
    <property type="match status" value="2"/>
</dbReference>
<feature type="region of interest" description="Disordered" evidence="14">
    <location>
        <begin position="198"/>
        <end position="243"/>
    </location>
</feature>
<comment type="similarity">
    <text evidence="2">Belongs to the THAP1 family.</text>
</comment>
<sequence length="436" mass="50854">MGNNRFIRSCIVRNCRRREGCPNIVLHSFPANRSLRLKWCENLRIAIDSINTRARVCSRHFEPEFIGEHRRKLFPNAFPTLALGYNAPPKHIRDFTPEKKCKWKRCCIKNCQSNPSDTYHYFPKDEVLKQMWVSASNTDRKLQKKTRICSQHFEPELLCAKKLKRFAVPTRNLNLKDGIELSNNGSESTAEGRIAISSEKDMTKTNGDVSSFNEESTLEGIPTSTPVKKRGRNKSTSIVSTKTTQKLNTMMVRSKEKTLTQQEDEMMRLKESNLQLNNLLTLLKKCNKQLEDENKKLIDRLFQLKESNNKKDKQILKFKYTLRHLNIKVKTINQGLDNNPCILEVDENDIEKRTIPTKKNKTEEKSEDHMYKHLFLKQKMENNKLKNALQQLQEKYQAVVQQRDDKITKLKNAISDLQLKLKDLKRLAAFEDNGDQ</sequence>
<keyword evidence="17" id="KW-1185">Reference proteome</keyword>
<evidence type="ECO:0000313" key="17">
    <source>
        <dbReference type="Proteomes" id="UP000092444"/>
    </source>
</evidence>
<comment type="subcellular location">
    <subcellularLocation>
        <location evidence="1">Nucleus</location>
        <location evidence="1">Nucleoplasm</location>
    </subcellularLocation>
</comment>
<dbReference type="STRING" id="37546.A0A1B0G1I4"/>
<dbReference type="EMBL" id="CCAG010002137">
    <property type="status" value="NOT_ANNOTATED_CDS"/>
    <property type="molecule type" value="Genomic_DNA"/>
</dbReference>
<evidence type="ECO:0000256" key="8">
    <source>
        <dbReference type="ARBA" id="ARBA00023125"/>
    </source>
</evidence>
<evidence type="ECO:0000256" key="3">
    <source>
        <dbReference type="ARBA" id="ARBA00022723"/>
    </source>
</evidence>
<feature type="coiled-coil region" evidence="13">
    <location>
        <begin position="252"/>
        <end position="307"/>
    </location>
</feature>
<keyword evidence="9" id="KW-0804">Transcription</keyword>
<dbReference type="InterPro" id="IPR038441">
    <property type="entry name" value="THAP_Znf_sf"/>
</dbReference>
<name>A0A1B0G1I4_GLOMM</name>
<dbReference type="GO" id="GO:0008270">
    <property type="term" value="F:zinc ion binding"/>
    <property type="evidence" value="ECO:0007669"/>
    <property type="project" value="UniProtKB-KW"/>
</dbReference>
<dbReference type="GO" id="GO:0043565">
    <property type="term" value="F:sequence-specific DNA binding"/>
    <property type="evidence" value="ECO:0007669"/>
    <property type="project" value="InterPro"/>
</dbReference>
<dbReference type="VEuPathDB" id="VectorBase:GMOY007138"/>
<feature type="domain" description="THAP-type" evidence="15">
    <location>
        <begin position="96"/>
        <end position="172"/>
    </location>
</feature>
<feature type="compositionally biased region" description="Polar residues" evidence="14">
    <location>
        <begin position="234"/>
        <end position="243"/>
    </location>
</feature>
<evidence type="ECO:0000256" key="1">
    <source>
        <dbReference type="ARBA" id="ARBA00004642"/>
    </source>
</evidence>
<reference evidence="16" key="1">
    <citation type="submission" date="2020-05" db="UniProtKB">
        <authorList>
            <consortium name="EnsemblMetazoa"/>
        </authorList>
    </citation>
    <scope>IDENTIFICATION</scope>
    <source>
        <strain evidence="16">Yale</strain>
    </source>
</reference>
<dbReference type="InterPro" id="IPR026516">
    <property type="entry name" value="THAP1/10"/>
</dbReference>
<evidence type="ECO:0000256" key="4">
    <source>
        <dbReference type="ARBA" id="ARBA00022771"/>
    </source>
</evidence>